<dbReference type="InterPro" id="IPR023996">
    <property type="entry name" value="TonB-dep_OMP_SusC/RagA"/>
</dbReference>
<keyword evidence="1" id="KW-0472">Membrane</keyword>
<feature type="signal peptide" evidence="2">
    <location>
        <begin position="1"/>
        <end position="25"/>
    </location>
</feature>
<keyword evidence="1" id="KW-1134">Transmembrane beta strand</keyword>
<dbReference type="Proteomes" id="UP001357452">
    <property type="component" value="Unassembled WGS sequence"/>
</dbReference>
<proteinExistence type="inferred from homology"/>
<sequence length="1047" mass="118363">MRVLKQTLLSAMLTAFYLIHLDAGAQETLVTGTVKNLNDEFLEAVSVVVKRTSQTTLTNHLGEYSISVQPNDSLIFSYAGMEPQTIGVSGRKVINIIMRPAAGREQLEDVVVVAFGTQKKSEIVGSVTQVKPEELKIPSSNLTTALAGRVPGMIAFQRTGEPGADNAEFYIRGLTTFGYGRGPLILIDGIESTTNDLARINVDDIQSFNVYKDATATALYGSRAANGVIAINTKEGKKGKTNVTLRVETSLSKNTKDVELADPITYMKLNNEAILTRDPLAPLLYSEEKIDNTVPGSGSYIFPATDWRKELFKDHTINERINLSLSGGGDVAKYYVAGTFTQDNGLLKVDKRNNFNNNIDFKTYSLRSNVNMYIFPTTEMIVRLYGVFEDYNGPIYSGGDMYTRVMRANPVLFPPYYPIDEKHKYVTHIMFGNYDGTYLNPYADMVKGYQDRGRSKIGAQLELKQDLKAITPGLKARGRLSTDRHSYFTITRQYIPFYYGLSNYNIRDNTYNIYLINEAQGRETLSYDEGLKQINSTIYGEAAIDYYRTLGAHTISGMVIGYFQERLNPNAGNIQESLPFRNIGLSGRATYGYKNRYHAEINFGYNGSERFHQSHRWGFFPSAGIAWTVSNEPFFENLKDKINNLKLRATYGYAGKDDIGSASDRFFYLSEVNLNNSSYGAVFGRDNGYSRPGISISRYSDPNITWETSRDANFAIELSFLRKLNLIAEYYIRNRYNILQQRSSTPASMGLWAQPQTNIGEAEGKGVDIDLNFNHTFKNNYFIQLMGNFTYATSRYKVYEDYNYPGAPWRDRTGYPINQRWGYIALGLFADEAEVANSPTQGFGEYMAGDIKYKDVNGDGRITELDMVPIGYPTTPEIVYGFGISGGNDRFDISVFFQGSGRSSFWIDPEATAPFTPYYYNSDERNSGIKYVNQLLKAYADSYWSEDNRDLYAMWPRLSTYPITNNIQSSTWFMRNGAFLRLKHIEIGYKFTPQLLKRIGLSSARLYLSGVNLYTWSKFKTWDIEMAGNGLRYPNQKVYNLGLLVNF</sequence>
<dbReference type="InterPro" id="IPR012910">
    <property type="entry name" value="Plug_dom"/>
</dbReference>
<dbReference type="InterPro" id="IPR023997">
    <property type="entry name" value="TonB-dep_OMP_SusC/RagA_CS"/>
</dbReference>
<dbReference type="Pfam" id="PF13715">
    <property type="entry name" value="CarbopepD_reg_2"/>
    <property type="match status" value="1"/>
</dbReference>
<comment type="subcellular location">
    <subcellularLocation>
        <location evidence="1">Cell outer membrane</location>
        <topology evidence="1">Multi-pass membrane protein</topology>
    </subcellularLocation>
</comment>
<dbReference type="SUPFAM" id="SSF56935">
    <property type="entry name" value="Porins"/>
    <property type="match status" value="1"/>
</dbReference>
<evidence type="ECO:0000259" key="3">
    <source>
        <dbReference type="Pfam" id="PF07715"/>
    </source>
</evidence>
<evidence type="ECO:0000256" key="2">
    <source>
        <dbReference type="SAM" id="SignalP"/>
    </source>
</evidence>
<keyword evidence="4" id="KW-0675">Receptor</keyword>
<name>A0ABU7RF94_9BACT</name>
<keyword evidence="1" id="KW-0812">Transmembrane</keyword>
<keyword evidence="5" id="KW-1185">Reference proteome</keyword>
<evidence type="ECO:0000313" key="5">
    <source>
        <dbReference type="Proteomes" id="UP001357452"/>
    </source>
</evidence>
<dbReference type="EMBL" id="JAZGLY010000002">
    <property type="protein sequence ID" value="MEE6186616.1"/>
    <property type="molecule type" value="Genomic_DNA"/>
</dbReference>
<dbReference type="InterPro" id="IPR039426">
    <property type="entry name" value="TonB-dep_rcpt-like"/>
</dbReference>
<feature type="domain" description="TonB-dependent receptor plug" evidence="3">
    <location>
        <begin position="120"/>
        <end position="228"/>
    </location>
</feature>
<keyword evidence="1" id="KW-0813">Transport</keyword>
<dbReference type="Gene3D" id="2.170.130.10">
    <property type="entry name" value="TonB-dependent receptor, plug domain"/>
    <property type="match status" value="1"/>
</dbReference>
<dbReference type="InterPro" id="IPR008969">
    <property type="entry name" value="CarboxyPept-like_regulatory"/>
</dbReference>
<comment type="caution">
    <text evidence="4">The sequence shown here is derived from an EMBL/GenBank/DDBJ whole genome shotgun (WGS) entry which is preliminary data.</text>
</comment>
<dbReference type="SUPFAM" id="SSF49464">
    <property type="entry name" value="Carboxypeptidase regulatory domain-like"/>
    <property type="match status" value="1"/>
</dbReference>
<comment type="similarity">
    <text evidence="1">Belongs to the TonB-dependent receptor family.</text>
</comment>
<dbReference type="NCBIfam" id="TIGR04057">
    <property type="entry name" value="SusC_RagA_signa"/>
    <property type="match status" value="1"/>
</dbReference>
<dbReference type="PROSITE" id="PS52016">
    <property type="entry name" value="TONB_DEPENDENT_REC_3"/>
    <property type="match status" value="1"/>
</dbReference>
<reference evidence="4 5" key="1">
    <citation type="submission" date="2024-01" db="EMBL/GenBank/DDBJ databases">
        <title>Niabella digestum sp. nov., isolated from waste digestion system.</title>
        <authorList>
            <person name="Zhang L."/>
        </authorList>
    </citation>
    <scope>NUCLEOTIDE SEQUENCE [LARGE SCALE GENOMIC DNA]</scope>
    <source>
        <strain evidence="4 5">A18</strain>
    </source>
</reference>
<dbReference type="InterPro" id="IPR018247">
    <property type="entry name" value="EF_Hand_1_Ca_BS"/>
</dbReference>
<evidence type="ECO:0000256" key="1">
    <source>
        <dbReference type="PROSITE-ProRule" id="PRU01360"/>
    </source>
</evidence>
<organism evidence="4 5">
    <name type="scientific">Niabella digestorum</name>
    <dbReference type="NCBI Taxonomy" id="3117701"/>
    <lineage>
        <taxon>Bacteria</taxon>
        <taxon>Pseudomonadati</taxon>
        <taxon>Bacteroidota</taxon>
        <taxon>Chitinophagia</taxon>
        <taxon>Chitinophagales</taxon>
        <taxon>Chitinophagaceae</taxon>
        <taxon>Niabella</taxon>
    </lineage>
</organism>
<dbReference type="InterPro" id="IPR037066">
    <property type="entry name" value="Plug_dom_sf"/>
</dbReference>
<accession>A0ABU7RF94</accession>
<evidence type="ECO:0000313" key="4">
    <source>
        <dbReference type="EMBL" id="MEE6186616.1"/>
    </source>
</evidence>
<keyword evidence="1" id="KW-0998">Cell outer membrane</keyword>
<dbReference type="NCBIfam" id="TIGR04056">
    <property type="entry name" value="OMP_RagA_SusC"/>
    <property type="match status" value="1"/>
</dbReference>
<dbReference type="PROSITE" id="PS00018">
    <property type="entry name" value="EF_HAND_1"/>
    <property type="match status" value="1"/>
</dbReference>
<dbReference type="RefSeq" id="WP_330974023.1">
    <property type="nucleotide sequence ID" value="NZ_JAZGLY010000002.1"/>
</dbReference>
<feature type="chain" id="PRO_5045922777" evidence="2">
    <location>
        <begin position="26"/>
        <end position="1047"/>
    </location>
</feature>
<protein>
    <submittedName>
        <fullName evidence="4">TonB-dependent receptor</fullName>
    </submittedName>
</protein>
<dbReference type="Pfam" id="PF07715">
    <property type="entry name" value="Plug"/>
    <property type="match status" value="1"/>
</dbReference>
<gene>
    <name evidence="4" type="ORF">V2H41_04945</name>
</gene>
<keyword evidence="2" id="KW-0732">Signal</keyword>